<dbReference type="SUPFAM" id="SSF53613">
    <property type="entry name" value="Ribokinase-like"/>
    <property type="match status" value="1"/>
</dbReference>
<dbReference type="Proteomes" id="UP001208689">
    <property type="component" value="Chromosome"/>
</dbReference>
<dbReference type="Pfam" id="PF00294">
    <property type="entry name" value="PfkB"/>
    <property type="match status" value="1"/>
</dbReference>
<keyword evidence="3" id="KW-1185">Reference proteome</keyword>
<evidence type="ECO:0000313" key="3">
    <source>
        <dbReference type="Proteomes" id="UP001208689"/>
    </source>
</evidence>
<evidence type="ECO:0000259" key="1">
    <source>
        <dbReference type="Pfam" id="PF00294"/>
    </source>
</evidence>
<accession>A0ABY6HY56</accession>
<organism evidence="2 3">
    <name type="scientific">Candidatus Lokiarchaeum ossiferum</name>
    <dbReference type="NCBI Taxonomy" id="2951803"/>
    <lineage>
        <taxon>Archaea</taxon>
        <taxon>Promethearchaeati</taxon>
        <taxon>Promethearchaeota</taxon>
        <taxon>Promethearchaeia</taxon>
        <taxon>Promethearchaeales</taxon>
        <taxon>Promethearchaeaceae</taxon>
        <taxon>Candidatus Lokiarchaeum</taxon>
    </lineage>
</organism>
<dbReference type="InterPro" id="IPR011611">
    <property type="entry name" value="PfkB_dom"/>
</dbReference>
<dbReference type="InterPro" id="IPR029056">
    <property type="entry name" value="Ribokinase-like"/>
</dbReference>
<protein>
    <recommendedName>
        <fullName evidence="1">Carbohydrate kinase PfkB domain-containing protein</fullName>
    </recommendedName>
</protein>
<feature type="domain" description="Carbohydrate kinase PfkB" evidence="1">
    <location>
        <begin position="5"/>
        <end position="280"/>
    </location>
</feature>
<dbReference type="EMBL" id="CP104013">
    <property type="protein sequence ID" value="UYP48318.1"/>
    <property type="molecule type" value="Genomic_DNA"/>
</dbReference>
<name>A0ABY6HY56_9ARCH</name>
<sequence>MITYDILCIGHMSIDIIRTPDSERTETGGAILHAAWTAHKLGAKSCILTKTSQKEKWRLSEFPDKNIKINWIESQKTTSILNEYSTIDKEKRKCTNLGRADSFSIHEIPEIKTNLIIYNGLIAGEINLTFIQKLASIGKVAVDAQGLIRKVMPTGEMQFQIWGDLREALPKIYYFKVDAAEAEFITGISTSTREGRINAAKLLIKWGVAECIVSHNQELLIVTNDIIHSVAFKNRSLEGRTGRGDTCTTSYILERRSKSIIESAKFAAALTSLKMETPGPFKKSRKEVEEFVKEFYR</sequence>
<dbReference type="Gene3D" id="3.40.1190.20">
    <property type="match status" value="1"/>
</dbReference>
<proteinExistence type="predicted"/>
<evidence type="ECO:0000313" key="2">
    <source>
        <dbReference type="EMBL" id="UYP48318.1"/>
    </source>
</evidence>
<gene>
    <name evidence="2" type="ORF">NEF87_004603</name>
</gene>
<reference evidence="2" key="1">
    <citation type="submission" date="2022-09" db="EMBL/GenBank/DDBJ databases">
        <title>Actin cytoskeleton and complex cell architecture in an #Asgard archaeon.</title>
        <authorList>
            <person name="Ponce Toledo R.I."/>
            <person name="Schleper C."/>
            <person name="Rodrigues Oliveira T."/>
            <person name="Wollweber F."/>
            <person name="Xu J."/>
            <person name="Rittmann S."/>
            <person name="Klingl A."/>
            <person name="Pilhofer M."/>
        </authorList>
    </citation>
    <scope>NUCLEOTIDE SEQUENCE</scope>
    <source>
        <strain evidence="2">B-35</strain>
    </source>
</reference>